<dbReference type="Pfam" id="PF00677">
    <property type="entry name" value="Lum_binding"/>
    <property type="match status" value="2"/>
</dbReference>
<evidence type="ECO:0000256" key="2">
    <source>
        <dbReference type="ARBA" id="ARBA00002803"/>
    </source>
</evidence>
<comment type="pathway">
    <text evidence="3">Cofactor biosynthesis; riboflavin biosynthesis; riboflavin from 2-hydroxy-3-oxobutyl phosphate and 5-amino-6-(D-ribitylamino)uracil: step 2/2.</text>
</comment>
<reference evidence="12 13" key="2">
    <citation type="journal article" date="2019" name="BMC Genomics">
        <title>The Anaplasma ovis genome reveals a high proportion of pseudogenes.</title>
        <authorList>
            <person name="Liu Z."/>
            <person name="Peasley A.M."/>
            <person name="Yang J."/>
            <person name="Li Y."/>
            <person name="Guan G."/>
            <person name="Luo J."/>
            <person name="Yin H."/>
            <person name="Brayton K.A."/>
        </authorList>
    </citation>
    <scope>NUCLEOTIDE SEQUENCE [LARGE SCALE GENOMIC DNA]</scope>
    <source>
        <strain evidence="12 13">Haibei</strain>
    </source>
</reference>
<evidence type="ECO:0000256" key="10">
    <source>
        <dbReference type="PROSITE-ProRule" id="PRU00524"/>
    </source>
</evidence>
<dbReference type="PROSITE" id="PS51177">
    <property type="entry name" value="LUMAZINE_BIND"/>
    <property type="match status" value="2"/>
</dbReference>
<evidence type="ECO:0000259" key="11">
    <source>
        <dbReference type="PROSITE" id="PS51177"/>
    </source>
</evidence>
<dbReference type="EMBL" id="CP015994">
    <property type="protein sequence ID" value="ASI47404.1"/>
    <property type="molecule type" value="Genomic_DNA"/>
</dbReference>
<evidence type="ECO:0000256" key="5">
    <source>
        <dbReference type="ARBA" id="ARBA00013950"/>
    </source>
</evidence>
<gene>
    <name evidence="12" type="primary">ribA</name>
    <name evidence="12" type="ORF">AOV_00275</name>
</gene>
<dbReference type="OrthoDB" id="9788537at2"/>
<dbReference type="CDD" id="cd00402">
    <property type="entry name" value="Riboflavin_synthase_like"/>
    <property type="match status" value="1"/>
</dbReference>
<keyword evidence="13" id="KW-1185">Reference proteome</keyword>
<reference evidence="13" key="1">
    <citation type="submission" date="2018-06" db="EMBL/GenBank/DDBJ databases">
        <title>The Anaplasma ovis genome reveals a high proportion of pseudogenes.</title>
        <authorList>
            <person name="Liu Z."/>
            <person name="Peasley A.M."/>
            <person name="Yang J."/>
            <person name="Li Y."/>
            <person name="Guan G."/>
            <person name="Luo J."/>
            <person name="Yin H."/>
            <person name="Brayton K.A."/>
        </authorList>
    </citation>
    <scope>NUCLEOTIDE SEQUENCE [LARGE SCALE GENOMIC DNA]</scope>
    <source>
        <strain evidence="13">Haibei</strain>
    </source>
</reference>
<evidence type="ECO:0000256" key="7">
    <source>
        <dbReference type="ARBA" id="ARBA00022679"/>
    </source>
</evidence>
<evidence type="ECO:0000256" key="1">
    <source>
        <dbReference type="ARBA" id="ARBA00000968"/>
    </source>
</evidence>
<dbReference type="InterPro" id="IPR001783">
    <property type="entry name" value="Lumazine-bd"/>
</dbReference>
<dbReference type="GO" id="GO:0004746">
    <property type="term" value="F:riboflavin synthase activity"/>
    <property type="evidence" value="ECO:0007669"/>
    <property type="project" value="UniProtKB-UniRule"/>
</dbReference>
<evidence type="ECO:0000256" key="9">
    <source>
        <dbReference type="NCBIfam" id="TIGR00187"/>
    </source>
</evidence>
<comment type="catalytic activity">
    <reaction evidence="1">
        <text>2 6,7-dimethyl-8-(1-D-ribityl)lumazine + H(+) = 5-amino-6-(D-ribitylamino)uracil + riboflavin</text>
        <dbReference type="Rhea" id="RHEA:20772"/>
        <dbReference type="ChEBI" id="CHEBI:15378"/>
        <dbReference type="ChEBI" id="CHEBI:15934"/>
        <dbReference type="ChEBI" id="CHEBI:57986"/>
        <dbReference type="ChEBI" id="CHEBI:58201"/>
        <dbReference type="EC" id="2.5.1.9"/>
    </reaction>
</comment>
<evidence type="ECO:0000256" key="6">
    <source>
        <dbReference type="ARBA" id="ARBA00022619"/>
    </source>
</evidence>
<accession>A0A2Z2LEA1</accession>
<dbReference type="InterPro" id="IPR017938">
    <property type="entry name" value="Riboflavin_synthase-like_b-brl"/>
</dbReference>
<feature type="domain" description="Lumazine-binding" evidence="11">
    <location>
        <begin position="1"/>
        <end position="98"/>
    </location>
</feature>
<comment type="function">
    <text evidence="2">Catalyzes the dismutation of two molecules of 6,7-dimethyl-8-ribityllumazine, resulting in the formation of riboflavin and 5-amino-6-(D-ribitylamino)uracil.</text>
</comment>
<feature type="domain" description="Lumazine-binding" evidence="11">
    <location>
        <begin position="99"/>
        <end position="195"/>
    </location>
</feature>
<sequence>MFSGIVAAVGVVEEVSPSEDSDVAVRLSVEDKDLLARVDVGGSVACAGVCLTVVDKGSGFTVNVSKETLGATNLKHWNAGTKVNLELPLRMGDPMDGHMVQGHVDGVGRVESVVQIAGSYTLMVSCDEILTKYIARKGSIALDGVSMTVNSSGSGLFVVNVIPHTWNHTTFQYIKADTEINIETDLIARYLESLLKDNRINNETME</sequence>
<dbReference type="Gene3D" id="2.40.30.20">
    <property type="match status" value="2"/>
</dbReference>
<evidence type="ECO:0000256" key="8">
    <source>
        <dbReference type="ARBA" id="ARBA00022737"/>
    </source>
</evidence>
<dbReference type="PANTHER" id="PTHR21098">
    <property type="entry name" value="RIBOFLAVIN SYNTHASE ALPHA CHAIN"/>
    <property type="match status" value="1"/>
</dbReference>
<keyword evidence="6" id="KW-0686">Riboflavin biosynthesis</keyword>
<evidence type="ECO:0000256" key="3">
    <source>
        <dbReference type="ARBA" id="ARBA00004887"/>
    </source>
</evidence>
<protein>
    <recommendedName>
        <fullName evidence="5 9">Riboflavin synthase</fullName>
        <ecNumber evidence="4 9">2.5.1.9</ecNumber>
    </recommendedName>
</protein>
<dbReference type="InterPro" id="IPR023366">
    <property type="entry name" value="ATP_synth_asu-like_sf"/>
</dbReference>
<proteinExistence type="predicted"/>
<evidence type="ECO:0000313" key="12">
    <source>
        <dbReference type="EMBL" id="ASI47404.1"/>
    </source>
</evidence>
<name>A0A2Z2LEA1_9RICK</name>
<evidence type="ECO:0000256" key="4">
    <source>
        <dbReference type="ARBA" id="ARBA00012827"/>
    </source>
</evidence>
<dbReference type="KEGG" id="aoh:AOV_00275"/>
<dbReference type="EC" id="2.5.1.9" evidence="4 9"/>
<dbReference type="PIRSF" id="PIRSF000498">
    <property type="entry name" value="Riboflavin_syn_A"/>
    <property type="match status" value="1"/>
</dbReference>
<dbReference type="InterPro" id="IPR026017">
    <property type="entry name" value="Lumazine-bd_dom"/>
</dbReference>
<organism evidence="12 13">
    <name type="scientific">Anaplasma ovis str. Haibei</name>
    <dbReference type="NCBI Taxonomy" id="1248439"/>
    <lineage>
        <taxon>Bacteria</taxon>
        <taxon>Pseudomonadati</taxon>
        <taxon>Pseudomonadota</taxon>
        <taxon>Alphaproteobacteria</taxon>
        <taxon>Rickettsiales</taxon>
        <taxon>Anaplasmataceae</taxon>
        <taxon>Anaplasma</taxon>
    </lineage>
</organism>
<feature type="repeat" description="Lumazine-binding" evidence="10">
    <location>
        <begin position="1"/>
        <end position="98"/>
    </location>
</feature>
<evidence type="ECO:0000313" key="13">
    <source>
        <dbReference type="Proteomes" id="UP000259762"/>
    </source>
</evidence>
<dbReference type="PANTHER" id="PTHR21098:SF12">
    <property type="entry name" value="RIBOFLAVIN SYNTHASE"/>
    <property type="match status" value="1"/>
</dbReference>
<dbReference type="GO" id="GO:0009231">
    <property type="term" value="P:riboflavin biosynthetic process"/>
    <property type="evidence" value="ECO:0007669"/>
    <property type="project" value="UniProtKB-KW"/>
</dbReference>
<keyword evidence="7" id="KW-0808">Transferase</keyword>
<feature type="repeat" description="Lumazine-binding" evidence="10">
    <location>
        <begin position="99"/>
        <end position="195"/>
    </location>
</feature>
<dbReference type="SUPFAM" id="SSF63380">
    <property type="entry name" value="Riboflavin synthase domain-like"/>
    <property type="match status" value="2"/>
</dbReference>
<dbReference type="NCBIfam" id="NF006767">
    <property type="entry name" value="PRK09289.1"/>
    <property type="match status" value="1"/>
</dbReference>
<dbReference type="RefSeq" id="WP_075138664.1">
    <property type="nucleotide sequence ID" value="NZ_CP015994.1"/>
</dbReference>
<dbReference type="AlphaFoldDB" id="A0A2Z2LEA1"/>
<keyword evidence="8" id="KW-0677">Repeat</keyword>
<dbReference type="NCBIfam" id="TIGR00187">
    <property type="entry name" value="ribE"/>
    <property type="match status" value="1"/>
</dbReference>
<dbReference type="Proteomes" id="UP000259762">
    <property type="component" value="Chromosome"/>
</dbReference>